<dbReference type="AlphaFoldDB" id="A0AAJ0F5U1"/>
<evidence type="ECO:0000313" key="2">
    <source>
        <dbReference type="EMBL" id="KAK1756116.1"/>
    </source>
</evidence>
<dbReference type="PANTHER" id="PTHR31252:SF11">
    <property type="entry name" value="DUF4419 DOMAIN-CONTAINING PROTEIN"/>
    <property type="match status" value="1"/>
</dbReference>
<protein>
    <submittedName>
        <fullName evidence="2">Uncharacterized protein</fullName>
    </submittedName>
</protein>
<sequence>MPTVYPSQHAAETWGKRGPAQSRYTLSTSPEQLLATITTNDGDMGKVPRLVQSSFTDLDRTSTTFATKNGFVHACIEAYNEHHNLVLRPEDVWFAILTQLSSYVNANAEELRSQFVAHDGQKELHIEVELTPDLDHGAMAFEMTKLMGANITDPALRDWILPAFSTTEKTDQAVASIIFMGTLQKYFTYSWGTRCGIPAVTLLGEEDDWIEIAERCAARLGSGKFGPEAFKWYRVLRPVLAGFIETFQDPDGPGAKKFWQSIVDEHKPNGSGSTTYSGWITAFCYWDEEGNCLHRSSSGWGPLSRIGGGSDTVRLTRSQIPMGFTKVPVTLINSGVKIPTEMIAGSVGLRVRKWEDEDAGKGSPRSDSGSNVSGAMYRQRFNGYDTLQPESGWFMQFVAA</sequence>
<accession>A0AAJ0F5U1</accession>
<dbReference type="Pfam" id="PF14388">
    <property type="entry name" value="DUF4419"/>
    <property type="match status" value="1"/>
</dbReference>
<gene>
    <name evidence="2" type="ORF">QBC47DRAFT_180401</name>
</gene>
<dbReference type="Gene3D" id="1.20.120.1060">
    <property type="match status" value="1"/>
</dbReference>
<organism evidence="2 3">
    <name type="scientific">Echria macrotheca</name>
    <dbReference type="NCBI Taxonomy" id="438768"/>
    <lineage>
        <taxon>Eukaryota</taxon>
        <taxon>Fungi</taxon>
        <taxon>Dikarya</taxon>
        <taxon>Ascomycota</taxon>
        <taxon>Pezizomycotina</taxon>
        <taxon>Sordariomycetes</taxon>
        <taxon>Sordariomycetidae</taxon>
        <taxon>Sordariales</taxon>
        <taxon>Schizotheciaceae</taxon>
        <taxon>Echria</taxon>
    </lineage>
</organism>
<dbReference type="Proteomes" id="UP001239445">
    <property type="component" value="Unassembled WGS sequence"/>
</dbReference>
<dbReference type="InterPro" id="IPR025533">
    <property type="entry name" value="DUF4419"/>
</dbReference>
<evidence type="ECO:0000256" key="1">
    <source>
        <dbReference type="SAM" id="MobiDB-lite"/>
    </source>
</evidence>
<name>A0AAJ0F5U1_9PEZI</name>
<reference evidence="2" key="1">
    <citation type="submission" date="2023-06" db="EMBL/GenBank/DDBJ databases">
        <title>Genome-scale phylogeny and comparative genomics of the fungal order Sordariales.</title>
        <authorList>
            <consortium name="Lawrence Berkeley National Laboratory"/>
            <person name="Hensen N."/>
            <person name="Bonometti L."/>
            <person name="Westerberg I."/>
            <person name="Brannstrom I.O."/>
            <person name="Guillou S."/>
            <person name="Cros-Aarteil S."/>
            <person name="Calhoun S."/>
            <person name="Haridas S."/>
            <person name="Kuo A."/>
            <person name="Mondo S."/>
            <person name="Pangilinan J."/>
            <person name="Riley R."/>
            <person name="Labutti K."/>
            <person name="Andreopoulos B."/>
            <person name="Lipzen A."/>
            <person name="Chen C."/>
            <person name="Yanf M."/>
            <person name="Daum C."/>
            <person name="Ng V."/>
            <person name="Clum A."/>
            <person name="Steindorff A."/>
            <person name="Ohm R."/>
            <person name="Martin F."/>
            <person name="Silar P."/>
            <person name="Natvig D."/>
            <person name="Lalanne C."/>
            <person name="Gautier V."/>
            <person name="Ament-Velasquez S.L."/>
            <person name="Kruys A."/>
            <person name="Hutchinson M.I."/>
            <person name="Powell A.J."/>
            <person name="Barry K."/>
            <person name="Miller A.N."/>
            <person name="Grigoriev I.V."/>
            <person name="Debuchy R."/>
            <person name="Gladieux P."/>
            <person name="Thoren M.H."/>
            <person name="Johannesson H."/>
        </authorList>
    </citation>
    <scope>NUCLEOTIDE SEQUENCE</scope>
    <source>
        <strain evidence="2">PSN4</strain>
    </source>
</reference>
<dbReference type="EMBL" id="MU839832">
    <property type="protein sequence ID" value="KAK1756116.1"/>
    <property type="molecule type" value="Genomic_DNA"/>
</dbReference>
<comment type="caution">
    <text evidence="2">The sequence shown here is derived from an EMBL/GenBank/DDBJ whole genome shotgun (WGS) entry which is preliminary data.</text>
</comment>
<dbReference type="PANTHER" id="PTHR31252">
    <property type="entry name" value="DUF4419 DOMAIN-CONTAINING PROTEIN"/>
    <property type="match status" value="1"/>
</dbReference>
<evidence type="ECO:0000313" key="3">
    <source>
        <dbReference type="Proteomes" id="UP001239445"/>
    </source>
</evidence>
<keyword evidence="3" id="KW-1185">Reference proteome</keyword>
<proteinExistence type="predicted"/>
<feature type="region of interest" description="Disordered" evidence="1">
    <location>
        <begin position="1"/>
        <end position="22"/>
    </location>
</feature>